<dbReference type="Proteomes" id="UP000321168">
    <property type="component" value="Unassembled WGS sequence"/>
</dbReference>
<evidence type="ECO:0000256" key="1">
    <source>
        <dbReference type="SAM" id="SignalP"/>
    </source>
</evidence>
<keyword evidence="3" id="KW-1185">Reference proteome</keyword>
<dbReference type="NCBIfam" id="TIGR03519">
    <property type="entry name" value="T9SS_PorP_fam"/>
    <property type="match status" value="1"/>
</dbReference>
<dbReference type="EMBL" id="VORB01000001">
    <property type="protein sequence ID" value="TXC85277.1"/>
    <property type="molecule type" value="Genomic_DNA"/>
</dbReference>
<dbReference type="InterPro" id="IPR019861">
    <property type="entry name" value="PorP/SprF_Bacteroidetes"/>
</dbReference>
<proteinExistence type="predicted"/>
<reference evidence="2 3" key="1">
    <citation type="submission" date="2019-08" db="EMBL/GenBank/DDBJ databases">
        <title>Genome of Luteibaculum oceani JCM 18817.</title>
        <authorList>
            <person name="Bowman J.P."/>
        </authorList>
    </citation>
    <scope>NUCLEOTIDE SEQUENCE [LARGE SCALE GENOMIC DNA]</scope>
    <source>
        <strain evidence="2 3">JCM 18817</strain>
    </source>
</reference>
<feature type="signal peptide" evidence="1">
    <location>
        <begin position="1"/>
        <end position="23"/>
    </location>
</feature>
<keyword evidence="1" id="KW-0732">Signal</keyword>
<name>A0A5C6VJ72_9FLAO</name>
<gene>
    <name evidence="2" type="ORF">FRX97_01245</name>
</gene>
<dbReference type="PROSITE" id="PS51257">
    <property type="entry name" value="PROKAR_LIPOPROTEIN"/>
    <property type="match status" value="1"/>
</dbReference>
<evidence type="ECO:0000313" key="2">
    <source>
        <dbReference type="EMBL" id="TXC85277.1"/>
    </source>
</evidence>
<feature type="chain" id="PRO_5022901689" evidence="1">
    <location>
        <begin position="24"/>
        <end position="329"/>
    </location>
</feature>
<dbReference type="RefSeq" id="WP_147012556.1">
    <property type="nucleotide sequence ID" value="NZ_VORB01000001.1"/>
</dbReference>
<evidence type="ECO:0000313" key="3">
    <source>
        <dbReference type="Proteomes" id="UP000321168"/>
    </source>
</evidence>
<dbReference type="OrthoDB" id="1186563at2"/>
<dbReference type="AlphaFoldDB" id="A0A5C6VJ72"/>
<protein>
    <submittedName>
        <fullName evidence="2">Type IX secretion system membrane protein PorP/SprF</fullName>
    </submittedName>
</protein>
<sequence>MNRNFQSYLIALVVLLSCLSAKAQDPHFSQYFQAPLYTNPALTGQLNGNYRVTALYRSQWQAFGNSFTTASISADTRKDAWGLGVSIIDELSSNNNFGTLNGMVSASYDIAAKSNTPHHFIFGVQAGVLYKSYRTGDITTPSQWDPATGGGTGDLGEDFGGLSSIMPDINFGFMWFNGSAKVRVAPFAGAAVFHLLEPNDDFGGGNVKLPRRYMVHGGARIRTDNGLDITPHAQIMYQRMAYNAIIGTNFSYALIDTETRLEGGVSYRVNDAVIPYIGMLYKDFLFGATFDVNVSSLSDVGTFKNAVEFSLTYTNRKNKYRQEYICPRL</sequence>
<accession>A0A5C6VJ72</accession>
<dbReference type="Pfam" id="PF11751">
    <property type="entry name" value="PorP_SprF"/>
    <property type="match status" value="1"/>
</dbReference>
<comment type="caution">
    <text evidence="2">The sequence shown here is derived from an EMBL/GenBank/DDBJ whole genome shotgun (WGS) entry which is preliminary data.</text>
</comment>
<organism evidence="2 3">
    <name type="scientific">Luteibaculum oceani</name>
    <dbReference type="NCBI Taxonomy" id="1294296"/>
    <lineage>
        <taxon>Bacteria</taxon>
        <taxon>Pseudomonadati</taxon>
        <taxon>Bacteroidota</taxon>
        <taxon>Flavobacteriia</taxon>
        <taxon>Flavobacteriales</taxon>
        <taxon>Luteibaculaceae</taxon>
        <taxon>Luteibaculum</taxon>
    </lineage>
</organism>